<keyword evidence="2 3" id="KW-0808">Transferase</keyword>
<keyword evidence="3" id="KW-0660">Purine salvage</keyword>
<feature type="binding site" evidence="3">
    <location>
        <begin position="212"/>
        <end position="214"/>
    </location>
    <ligand>
        <name>substrate</name>
    </ligand>
</feature>
<organism evidence="6 7">
    <name type="scientific">Desulfobotulus pelophilus</name>
    <dbReference type="NCBI Taxonomy" id="2823377"/>
    <lineage>
        <taxon>Bacteria</taxon>
        <taxon>Pseudomonadati</taxon>
        <taxon>Thermodesulfobacteriota</taxon>
        <taxon>Desulfobacteria</taxon>
        <taxon>Desulfobacterales</taxon>
        <taxon>Desulfobacteraceae</taxon>
        <taxon>Desulfobotulus</taxon>
    </lineage>
</organism>
<feature type="region of interest" description="Disordered" evidence="4">
    <location>
        <begin position="14"/>
        <end position="38"/>
    </location>
</feature>
<feature type="binding site" evidence="3">
    <location>
        <begin position="52"/>
        <end position="53"/>
    </location>
    <ligand>
        <name>phosphate</name>
        <dbReference type="ChEBI" id="CHEBI:43474"/>
    </ligand>
</feature>
<feature type="binding site" evidence="3">
    <location>
        <position position="188"/>
    </location>
    <ligand>
        <name>substrate</name>
    </ligand>
</feature>
<evidence type="ECO:0000256" key="3">
    <source>
        <dbReference type="HAMAP-Rule" id="MF_01963"/>
    </source>
</evidence>
<sequence>MTITGIIGGSGLDNPEILESPKDLRLDTPYGPPSSPLRRGRIQGQEVILLARHGREHTIPPSGINNRANLYALKAAGCTKIIATAACGSLQEDLEPGSLVLPDQLIDFTRHRIVTFHETFEPGIENARHAHMAEPFSPQIRNILKKTAEEEGLTLHDGATLITIEGPRFSTRAESRMFRIWGADLVNMTVAPEAILATELGIPYAVVAMVTDYDSWKDDAPPLIVEEIIQIFKGNVAKLVSLLTRSLPRLHGA</sequence>
<dbReference type="GO" id="GO:0017061">
    <property type="term" value="F:S-methyl-5-thioadenosine phosphorylase activity"/>
    <property type="evidence" value="ECO:0007669"/>
    <property type="project" value="UniProtKB-EC"/>
</dbReference>
<dbReference type="InterPro" id="IPR000845">
    <property type="entry name" value="Nucleoside_phosphorylase_d"/>
</dbReference>
<comment type="catalytic activity">
    <reaction evidence="3">
        <text>S-methyl-5'-thioadenosine + phosphate = 5-(methylsulfanyl)-alpha-D-ribose 1-phosphate + adenine</text>
        <dbReference type="Rhea" id="RHEA:11852"/>
        <dbReference type="ChEBI" id="CHEBI:16708"/>
        <dbReference type="ChEBI" id="CHEBI:17509"/>
        <dbReference type="ChEBI" id="CHEBI:43474"/>
        <dbReference type="ChEBI" id="CHEBI:58533"/>
        <dbReference type="EC" id="2.4.2.28"/>
    </reaction>
</comment>
<protein>
    <recommendedName>
        <fullName evidence="3">S-methyl-5'-thioadenosine phosphorylase</fullName>
        <ecNumber evidence="3">2.4.2.28</ecNumber>
    </recommendedName>
    <alternativeName>
        <fullName evidence="3">5'-methylthioadenosine phosphorylase</fullName>
        <shortName evidence="3">MTA phosphorylase</shortName>
        <shortName evidence="3">MTAP</shortName>
    </alternativeName>
</protein>
<dbReference type="InterPro" id="IPR035994">
    <property type="entry name" value="Nucleoside_phosphorylase_sf"/>
</dbReference>
<comment type="function">
    <text evidence="3">Catalyzes the reversible phosphorylation of S-methyl-5'-thioadenosine (MTA) to adenine and 5-methylthioribose-1-phosphate. Involved in the breakdown of MTA, a major by-product of polyamine biosynthesis. Responsible for the first step in the methionine salvage pathway after MTA has been generated from S-adenosylmethionine. Has broad substrate specificity with 6-aminopurine nucleosides as preferred substrates.</text>
</comment>
<accession>A0ABT3N7V2</accession>
<dbReference type="HAMAP" id="MF_01963">
    <property type="entry name" value="MTAP"/>
    <property type="match status" value="1"/>
</dbReference>
<gene>
    <name evidence="3 6" type="primary">mtnP</name>
    <name evidence="6" type="ORF">OOT00_05975</name>
</gene>
<dbReference type="Gene3D" id="3.40.50.1580">
    <property type="entry name" value="Nucleoside phosphorylase domain"/>
    <property type="match status" value="1"/>
</dbReference>
<comment type="caution">
    <text evidence="6">The sequence shown here is derived from an EMBL/GenBank/DDBJ whole genome shotgun (WGS) entry which is preliminary data.</text>
</comment>
<comment type="similarity">
    <text evidence="3">Belongs to the PNP/MTAP phosphorylase family. MTAP subfamily.</text>
</comment>
<dbReference type="PANTHER" id="PTHR42679:SF2">
    <property type="entry name" value="S-METHYL-5'-THIOADENOSINE PHOSPHORYLASE"/>
    <property type="match status" value="1"/>
</dbReference>
<dbReference type="EC" id="2.4.2.28" evidence="3"/>
<dbReference type="SUPFAM" id="SSF53167">
    <property type="entry name" value="Purine and uridine phosphorylases"/>
    <property type="match status" value="1"/>
</dbReference>
<dbReference type="NCBIfam" id="TIGR01694">
    <property type="entry name" value="MTAP"/>
    <property type="match status" value="1"/>
</dbReference>
<dbReference type="Pfam" id="PF01048">
    <property type="entry name" value="PNP_UDP_1"/>
    <property type="match status" value="1"/>
</dbReference>
<comment type="subunit">
    <text evidence="3">Homohexamer. Dimer of a homotrimer.</text>
</comment>
<feature type="domain" description="Nucleoside phosphorylase" evidence="5">
    <location>
        <begin position="5"/>
        <end position="241"/>
    </location>
</feature>
<dbReference type="InterPro" id="IPR010044">
    <property type="entry name" value="MTAP"/>
</dbReference>
<keyword evidence="7" id="KW-1185">Reference proteome</keyword>
<evidence type="ECO:0000256" key="4">
    <source>
        <dbReference type="SAM" id="MobiDB-lite"/>
    </source>
</evidence>
<proteinExistence type="inferred from homology"/>
<comment type="pathway">
    <text evidence="3">Amino-acid biosynthesis; L-methionine biosynthesis via salvage pathway; S-methyl-5-thio-alpha-D-ribose 1-phosphate from S-methyl-5'-thioadenosine (phosphorylase route): step 1/1.</text>
</comment>
<feature type="site" description="Important for substrate specificity" evidence="3">
    <location>
        <position position="225"/>
    </location>
</feature>
<dbReference type="RefSeq" id="WP_265424405.1">
    <property type="nucleotide sequence ID" value="NZ_JAPFPW010000005.1"/>
</dbReference>
<comment type="caution">
    <text evidence="3">Lacks conserved residue(s) required for the propagation of feature annotation.</text>
</comment>
<dbReference type="PANTHER" id="PTHR42679">
    <property type="entry name" value="S-METHYL-5'-THIOADENOSINE PHOSPHORYLASE"/>
    <property type="match status" value="1"/>
</dbReference>
<evidence type="ECO:0000313" key="6">
    <source>
        <dbReference type="EMBL" id="MCW7753535.1"/>
    </source>
</evidence>
<feature type="site" description="Important for substrate specificity" evidence="3">
    <location>
        <position position="170"/>
    </location>
</feature>
<evidence type="ECO:0000313" key="7">
    <source>
        <dbReference type="Proteomes" id="UP001209681"/>
    </source>
</evidence>
<evidence type="ECO:0000256" key="2">
    <source>
        <dbReference type="ARBA" id="ARBA00022679"/>
    </source>
</evidence>
<name>A0ABT3N7V2_9BACT</name>
<reference evidence="6 7" key="1">
    <citation type="submission" date="2022-11" db="EMBL/GenBank/DDBJ databases">
        <title>Desulfobotulus tamanensis H1 sp. nov. - anaerobic, alkaliphilic, sulphate reducing bacterium isolated from terrestrial mud volcano.</title>
        <authorList>
            <person name="Frolova A."/>
            <person name="Merkel A.Y."/>
            <person name="Slobodkin A.I."/>
        </authorList>
    </citation>
    <scope>NUCLEOTIDE SEQUENCE [LARGE SCALE GENOMIC DNA]</scope>
    <source>
        <strain evidence="6 7">H1</strain>
    </source>
</reference>
<feature type="binding site" evidence="3">
    <location>
        <position position="189"/>
    </location>
    <ligand>
        <name>phosphate</name>
        <dbReference type="ChEBI" id="CHEBI:43474"/>
    </ligand>
</feature>
<dbReference type="EMBL" id="JAPFPW010000005">
    <property type="protein sequence ID" value="MCW7753535.1"/>
    <property type="molecule type" value="Genomic_DNA"/>
</dbReference>
<evidence type="ECO:0000259" key="5">
    <source>
        <dbReference type="Pfam" id="PF01048"/>
    </source>
</evidence>
<dbReference type="CDD" id="cd09010">
    <property type="entry name" value="MTAP_SsMTAPII_like_MTIP"/>
    <property type="match status" value="1"/>
</dbReference>
<feature type="binding site" evidence="3">
    <location>
        <position position="10"/>
    </location>
    <ligand>
        <name>phosphate</name>
        <dbReference type="ChEBI" id="CHEBI:43474"/>
    </ligand>
</feature>
<dbReference type="Proteomes" id="UP001209681">
    <property type="component" value="Unassembled WGS sequence"/>
</dbReference>
<keyword evidence="1 3" id="KW-0328">Glycosyltransferase</keyword>
<evidence type="ECO:0000256" key="1">
    <source>
        <dbReference type="ARBA" id="ARBA00022676"/>
    </source>
</evidence>